<comment type="caution">
    <text evidence="1">The sequence shown here is derived from an EMBL/GenBank/DDBJ whole genome shotgun (WGS) entry which is preliminary data.</text>
</comment>
<dbReference type="GeneID" id="73321634"/>
<organism evidence="1 2">
    <name type="scientific">Colletotrichum spaethianum</name>
    <dbReference type="NCBI Taxonomy" id="700344"/>
    <lineage>
        <taxon>Eukaryota</taxon>
        <taxon>Fungi</taxon>
        <taxon>Dikarya</taxon>
        <taxon>Ascomycota</taxon>
        <taxon>Pezizomycotina</taxon>
        <taxon>Sordariomycetes</taxon>
        <taxon>Hypocreomycetidae</taxon>
        <taxon>Glomerellales</taxon>
        <taxon>Glomerellaceae</taxon>
        <taxon>Colletotrichum</taxon>
        <taxon>Colletotrichum spaethianum species complex</taxon>
    </lineage>
</organism>
<reference evidence="1 2" key="1">
    <citation type="submission" date="2022-03" db="EMBL/GenBank/DDBJ databases">
        <title>Genome data of Colletotrichum spp.</title>
        <authorList>
            <person name="Utami Y.D."/>
            <person name="Hiruma K."/>
        </authorList>
    </citation>
    <scope>NUCLEOTIDE SEQUENCE [LARGE SCALE GENOMIC DNA]</scope>
    <source>
        <strain evidence="1 2">MAFF 239500</strain>
    </source>
</reference>
<evidence type="ECO:0000313" key="2">
    <source>
        <dbReference type="Proteomes" id="UP001055115"/>
    </source>
</evidence>
<proteinExistence type="predicted"/>
<evidence type="ECO:0000313" key="1">
    <source>
        <dbReference type="EMBL" id="GKT40651.1"/>
    </source>
</evidence>
<dbReference type="EMBL" id="BQXU01000001">
    <property type="protein sequence ID" value="GKT40651.1"/>
    <property type="molecule type" value="Genomic_DNA"/>
</dbReference>
<sequence>MANEKNDAPVTPLEVGRTQGVLTDEKVAPNAHAHELHRFDSEEQVFESHLNVTEDDLIEAKAIAATLSVEGVRKMMENVLRIHDRDPNFPHSVLMKVHEFLGE</sequence>
<dbReference type="Proteomes" id="UP001055115">
    <property type="component" value="Unassembled WGS sequence"/>
</dbReference>
<name>A0AA37L2T4_9PEZI</name>
<keyword evidence="2" id="KW-1185">Reference proteome</keyword>
<gene>
    <name evidence="1" type="ORF">ColSpa_00832</name>
</gene>
<protein>
    <submittedName>
        <fullName evidence="1">Uncharacterized protein</fullName>
    </submittedName>
</protein>
<dbReference type="RefSeq" id="XP_049123001.1">
    <property type="nucleotide sequence ID" value="XM_049267044.1"/>
</dbReference>
<accession>A0AA37L2T4</accession>
<dbReference type="AlphaFoldDB" id="A0AA37L2T4"/>